<keyword evidence="1" id="KW-0808">Transferase</keyword>
<protein>
    <submittedName>
        <fullName evidence="2">UDPGT family protein</fullName>
    </submittedName>
</protein>
<dbReference type="AlphaFoldDB" id="A0A0A1UW37"/>
<dbReference type="CDD" id="cd03784">
    <property type="entry name" value="GT1_Gtf-like"/>
    <property type="match status" value="1"/>
</dbReference>
<name>A0A0A1UW37_9HYPO</name>
<dbReference type="GO" id="GO:0008194">
    <property type="term" value="F:UDP-glycosyltransferase activity"/>
    <property type="evidence" value="ECO:0007669"/>
    <property type="project" value="InterPro"/>
</dbReference>
<dbReference type="OrthoDB" id="5835829at2759"/>
<sequence length="457" mass="50427">MTASSLIFASNGGVDKTRLKILACASPFTGHTMPIINIVEVLIQRGYDVTFIAGDEFQERIERIGAKFFSVPPIHLVQPAEERNPSGQMFARIRHSLLKYFIEPTEAHQNVLYNVLEHMKREAPMHNIVILTETFYLGHVPMYLGAALPRGFTKRPRTVNIHAVPYTLPSRDTPPFCLGLIPDGREESRDAYRAQYEEMVTVTFADVMATHEKTLRDLGAVNYKAALPVDALATAADVTLQMCPPSLEYKRSDIHPKVRFAGALNHRPAKKSFVPPSFWEDVTRGDRIVVVISQGTIAVDYADLLIPALQALKHRSDIFVVAILGQRGASLSAEVQIPPNARVIDYLPYDAVLPYASVFVMNAGYGGFIQSVLNGVPMVLAGGSEDKPEVAARGEYSGVAVNLRTATPSEEQIRGAVSAVLGNPKYKKRVLEVKQENEEMRAMDTVERAILEMAALS</sequence>
<evidence type="ECO:0000313" key="2">
    <source>
        <dbReference type="EMBL" id="EXV01523.1"/>
    </source>
</evidence>
<dbReference type="PANTHER" id="PTHR48050">
    <property type="entry name" value="STEROL 3-BETA-GLUCOSYLTRANSFERASE"/>
    <property type="match status" value="1"/>
</dbReference>
<dbReference type="SUPFAM" id="SSF53756">
    <property type="entry name" value="UDP-Glycosyltransferase/glycogen phosphorylase"/>
    <property type="match status" value="1"/>
</dbReference>
<proteinExistence type="predicted"/>
<dbReference type="Gene3D" id="3.40.50.2000">
    <property type="entry name" value="Glycogen Phosphorylase B"/>
    <property type="match status" value="2"/>
</dbReference>
<evidence type="ECO:0000313" key="3">
    <source>
        <dbReference type="Proteomes" id="UP000030151"/>
    </source>
</evidence>
<organism evidence="2 3">
    <name type="scientific">Metarhizium robertsii</name>
    <dbReference type="NCBI Taxonomy" id="568076"/>
    <lineage>
        <taxon>Eukaryota</taxon>
        <taxon>Fungi</taxon>
        <taxon>Dikarya</taxon>
        <taxon>Ascomycota</taxon>
        <taxon>Pezizomycotina</taxon>
        <taxon>Sordariomycetes</taxon>
        <taxon>Hypocreomycetidae</taxon>
        <taxon>Hypocreales</taxon>
        <taxon>Clavicipitaceae</taxon>
        <taxon>Metarhizium</taxon>
    </lineage>
</organism>
<dbReference type="EMBL" id="JELW01000007">
    <property type="protein sequence ID" value="EXV01523.1"/>
    <property type="molecule type" value="Genomic_DNA"/>
</dbReference>
<evidence type="ECO:0000256" key="1">
    <source>
        <dbReference type="ARBA" id="ARBA00022679"/>
    </source>
</evidence>
<dbReference type="Proteomes" id="UP000030151">
    <property type="component" value="Unassembled WGS sequence"/>
</dbReference>
<dbReference type="PANTHER" id="PTHR48050:SF13">
    <property type="entry name" value="STEROL 3-BETA-GLUCOSYLTRANSFERASE UGT80A2"/>
    <property type="match status" value="1"/>
</dbReference>
<comment type="caution">
    <text evidence="2">The sequence shown here is derived from an EMBL/GenBank/DDBJ whole genome shotgun (WGS) entry which is preliminary data.</text>
</comment>
<dbReference type="InterPro" id="IPR050426">
    <property type="entry name" value="Glycosyltransferase_28"/>
</dbReference>
<dbReference type="Pfam" id="PF00201">
    <property type="entry name" value="UDPGT"/>
    <property type="match status" value="1"/>
</dbReference>
<gene>
    <name evidence="2" type="ORF">X797_005039</name>
</gene>
<reference evidence="2 3" key="1">
    <citation type="submission" date="2014-02" db="EMBL/GenBank/DDBJ databases">
        <title>The genome sequence of the entomopathogenic fungus Metarhizium robertsii ARSEF 2575.</title>
        <authorList>
            <person name="Giuliano Garisto Donzelli B."/>
            <person name="Roe B.A."/>
            <person name="Macmil S.L."/>
            <person name="Krasnoff S.B."/>
            <person name="Gibson D.M."/>
        </authorList>
    </citation>
    <scope>NUCLEOTIDE SEQUENCE [LARGE SCALE GENOMIC DNA]</scope>
    <source>
        <strain evidence="2 3">ARSEF 2575</strain>
    </source>
</reference>
<dbReference type="HOGENOM" id="CLU_000537_4_1_1"/>
<dbReference type="InterPro" id="IPR002213">
    <property type="entry name" value="UDP_glucos_trans"/>
</dbReference>
<accession>A0A0A1UW37</accession>
<dbReference type="eggNOG" id="KOG1192">
    <property type="taxonomic scope" value="Eukaryota"/>
</dbReference>